<evidence type="ECO:0000256" key="1">
    <source>
        <dbReference type="SAM" id="MobiDB-lite"/>
    </source>
</evidence>
<comment type="caution">
    <text evidence="3">The sequence shown here is derived from an EMBL/GenBank/DDBJ whole genome shotgun (WGS) entry which is preliminary data.</text>
</comment>
<accession>A0AAW6TYK8</accession>
<gene>
    <name evidence="3" type="ORF">QJ522_05600</name>
</gene>
<organism evidence="3 4">
    <name type="scientific">Anaerobaca lacustris</name>
    <dbReference type="NCBI Taxonomy" id="3044600"/>
    <lineage>
        <taxon>Bacteria</taxon>
        <taxon>Pseudomonadati</taxon>
        <taxon>Planctomycetota</taxon>
        <taxon>Phycisphaerae</taxon>
        <taxon>Sedimentisphaerales</taxon>
        <taxon>Anaerobacaceae</taxon>
        <taxon>Anaerobaca</taxon>
    </lineage>
</organism>
<dbReference type="AlphaFoldDB" id="A0AAW6TYK8"/>
<evidence type="ECO:0000256" key="2">
    <source>
        <dbReference type="SAM" id="SignalP"/>
    </source>
</evidence>
<dbReference type="Proteomes" id="UP001431776">
    <property type="component" value="Unassembled WGS sequence"/>
</dbReference>
<proteinExistence type="predicted"/>
<sequence length="853" mass="95343">MKPRSILASIPLRTLLILLACATVPDVVLAQDPPKSCQETTERVLKPFLDRVAAAEEAATQYEEQNAVQIKKIEEQIRLRQESRKVFDEAQAKENEDFGKRIQWGNEAIAEAQADVQKRLSEMRKQAVEARAQGRDDHAAAIEESAAKLAAELAAGKIGWYKKELNRRDTITGWQEYVAKQTQDRAQRMGAYGAGEVAQYIRTLNWRATWKDVEASIAKQQEDLAKAQRREFGYYLRAINARLTGQGIDDRVTTRKDELADTQGRIGAGTLAVYVPALGARIDRNGVQKIVGEARDAYRKTVNAWSAKTYSNYNPLHGGRLSNGDIEKRIAEKRQELIDFQALGEDARVYAAGGRRTAREIREQIGAAQAKGDNTAYNHWHEILAAWKKACAEWIADKQKEIDRWEAILVKHKEVHKEDLEKQKANIDGRLQDALNQTPCGGAGGVVDANGEVIDRHRNRLDGLSESEEEKQERRDRYDDRVYVEPDGTAHGDPRDAWINAMRDTGLSETQQQSVAERLKMIESILKLKDFTDWMAGFKDAAEMAQATAAIEEFIRAMEAIDIHTMKNADFYARRREIRQLLPKVTEALESGMLSPGRIQRYIDALVKSGSGTRQTREQIRTLQRLLDSSQDLKNLWRSSAAWRNLARNFANETATTYRQFVSGSSTQVAQRLDASLSKMTKLDKGLLLLSVAAATAEAYDRIEQGAAASDAIARSSVNFAIDLAIAGFPITAAAEMATQILFTSYGYATGDEAWAQGTLSNTSKWVAEQALDQVADGAAYLGEASVALERMVFNEPNISEILGNVDYGRLRQSLSRVEDQIAALPPGHADEARLMRMRETFRILIRAKQQEA</sequence>
<name>A0AAW6TYK8_9BACT</name>
<protein>
    <submittedName>
        <fullName evidence="3">Uncharacterized protein</fullName>
    </submittedName>
</protein>
<reference evidence="3" key="1">
    <citation type="submission" date="2023-05" db="EMBL/GenBank/DDBJ databases">
        <title>Anaerotaeda fermentans gen. nov., sp. nov., a novel anaerobic planctomycete of the new family within the order Sedimentisphaerales isolated from Taman Peninsula, Russia.</title>
        <authorList>
            <person name="Khomyakova M.A."/>
            <person name="Merkel A.Y."/>
            <person name="Slobodkin A.I."/>
        </authorList>
    </citation>
    <scope>NUCLEOTIDE SEQUENCE</scope>
    <source>
        <strain evidence="3">M17dextr</strain>
    </source>
</reference>
<dbReference type="EMBL" id="JASCXX010000005">
    <property type="protein sequence ID" value="MDI6448509.1"/>
    <property type="molecule type" value="Genomic_DNA"/>
</dbReference>
<feature type="chain" id="PRO_5043857428" evidence="2">
    <location>
        <begin position="31"/>
        <end position="853"/>
    </location>
</feature>
<keyword evidence="2" id="KW-0732">Signal</keyword>
<dbReference type="RefSeq" id="WP_349243920.1">
    <property type="nucleotide sequence ID" value="NZ_JASCXX010000005.1"/>
</dbReference>
<feature type="signal peptide" evidence="2">
    <location>
        <begin position="1"/>
        <end position="30"/>
    </location>
</feature>
<feature type="region of interest" description="Disordered" evidence="1">
    <location>
        <begin position="458"/>
        <end position="495"/>
    </location>
</feature>
<keyword evidence="4" id="KW-1185">Reference proteome</keyword>
<evidence type="ECO:0000313" key="3">
    <source>
        <dbReference type="EMBL" id="MDI6448509.1"/>
    </source>
</evidence>
<feature type="compositionally biased region" description="Basic and acidic residues" evidence="1">
    <location>
        <begin position="471"/>
        <end position="495"/>
    </location>
</feature>
<evidence type="ECO:0000313" key="4">
    <source>
        <dbReference type="Proteomes" id="UP001431776"/>
    </source>
</evidence>